<dbReference type="AlphaFoldDB" id="A0A2T0M3Y9"/>
<sequence>MITGMSVRKNAALAFLRDLIETDRLRVVIDRRYPLEQVVDAHRYVEAGHKAGNVVISLRAGNT</sequence>
<proteinExistence type="predicted"/>
<name>A0A2T0M3Y9_9PSEU</name>
<dbReference type="EMBL" id="PVNH01000001">
    <property type="protein sequence ID" value="PRX51419.1"/>
    <property type="molecule type" value="Genomic_DNA"/>
</dbReference>
<evidence type="ECO:0000313" key="2">
    <source>
        <dbReference type="Proteomes" id="UP000238362"/>
    </source>
</evidence>
<evidence type="ECO:0000313" key="1">
    <source>
        <dbReference type="EMBL" id="PRX51419.1"/>
    </source>
</evidence>
<accession>A0A2T0M3Y9</accession>
<dbReference type="Gene3D" id="3.90.180.10">
    <property type="entry name" value="Medium-chain alcohol dehydrogenases, catalytic domain"/>
    <property type="match status" value="1"/>
</dbReference>
<organism evidence="1 2">
    <name type="scientific">Prauserella shujinwangii</name>
    <dbReference type="NCBI Taxonomy" id="1453103"/>
    <lineage>
        <taxon>Bacteria</taxon>
        <taxon>Bacillati</taxon>
        <taxon>Actinomycetota</taxon>
        <taxon>Actinomycetes</taxon>
        <taxon>Pseudonocardiales</taxon>
        <taxon>Pseudonocardiaceae</taxon>
        <taxon>Prauserella</taxon>
    </lineage>
</organism>
<dbReference type="Proteomes" id="UP000238362">
    <property type="component" value="Unassembled WGS sequence"/>
</dbReference>
<gene>
    <name evidence="1" type="ORF">B0I33_101573</name>
</gene>
<protein>
    <submittedName>
        <fullName evidence="1">Zinc-binding alcohol dehydrogenase family protein</fullName>
    </submittedName>
</protein>
<reference evidence="1 2" key="1">
    <citation type="submission" date="2018-03" db="EMBL/GenBank/DDBJ databases">
        <title>Genomic Encyclopedia of Type Strains, Phase III (KMG-III): the genomes of soil and plant-associated and newly described type strains.</title>
        <authorList>
            <person name="Whitman W."/>
        </authorList>
    </citation>
    <scope>NUCLEOTIDE SEQUENCE [LARGE SCALE GENOMIC DNA]</scope>
    <source>
        <strain evidence="1 2">CGMCC 4.7125</strain>
    </source>
</reference>
<keyword evidence="2" id="KW-1185">Reference proteome</keyword>
<dbReference type="Pfam" id="PF13602">
    <property type="entry name" value="ADH_zinc_N_2"/>
    <property type="match status" value="1"/>
</dbReference>
<comment type="caution">
    <text evidence="1">The sequence shown here is derived from an EMBL/GenBank/DDBJ whole genome shotgun (WGS) entry which is preliminary data.</text>
</comment>